<evidence type="ECO:0000313" key="1">
    <source>
        <dbReference type="EMBL" id="VVP21997.1"/>
    </source>
</evidence>
<dbReference type="EMBL" id="CABVII010000018">
    <property type="protein sequence ID" value="VVP21997.1"/>
    <property type="molecule type" value="Genomic_DNA"/>
</dbReference>
<proteinExistence type="predicted"/>
<dbReference type="OrthoDB" id="158697at2"/>
<name>A0A5E7MBK3_PSEFL</name>
<organism evidence="1 2">
    <name type="scientific">Pseudomonas fluorescens</name>
    <dbReference type="NCBI Taxonomy" id="294"/>
    <lineage>
        <taxon>Bacteria</taxon>
        <taxon>Pseudomonadati</taxon>
        <taxon>Pseudomonadota</taxon>
        <taxon>Gammaproteobacteria</taxon>
        <taxon>Pseudomonadales</taxon>
        <taxon>Pseudomonadaceae</taxon>
        <taxon>Pseudomonas</taxon>
    </lineage>
</organism>
<gene>
    <name evidence="1" type="ORF">PS862_03905</name>
</gene>
<evidence type="ECO:0000313" key="2">
    <source>
        <dbReference type="Proteomes" id="UP000385207"/>
    </source>
</evidence>
<accession>A0A5E7MBK3</accession>
<protein>
    <recommendedName>
        <fullName evidence="3">PIN domain-containing protein</fullName>
    </recommendedName>
</protein>
<dbReference type="RefSeq" id="WP_150744725.1">
    <property type="nucleotide sequence ID" value="NZ_CABVHE010000007.1"/>
</dbReference>
<dbReference type="AlphaFoldDB" id="A0A5E7MBK3"/>
<evidence type="ECO:0008006" key="3">
    <source>
        <dbReference type="Google" id="ProtNLM"/>
    </source>
</evidence>
<sequence length="169" mass="18602">MSQRILIIDTSVLCCWLQVPGKAEAGPVTDRWTHERISKLIALELERKSTLVLPLATLIETGNHIAQAPTDRFECATALAGYLREAANATSPWVAFTEQTVLWQPENLLALANAWPQLAAQKLTIGDTTIKDVAEYYAKAGYTVEILTGDAGLKAHEPAQPVSIPRRRR</sequence>
<reference evidence="1 2" key="1">
    <citation type="submission" date="2019-09" db="EMBL/GenBank/DDBJ databases">
        <authorList>
            <person name="Chandra G."/>
            <person name="Truman W A."/>
        </authorList>
    </citation>
    <scope>NUCLEOTIDE SEQUENCE [LARGE SCALE GENOMIC DNA]</scope>
    <source>
        <strain evidence="1">PS862</strain>
    </source>
</reference>
<dbReference type="Proteomes" id="UP000385207">
    <property type="component" value="Unassembled WGS sequence"/>
</dbReference>